<feature type="transmembrane region" description="Helical" evidence="1">
    <location>
        <begin position="6"/>
        <end position="26"/>
    </location>
</feature>
<organism evidence="2 3">
    <name type="scientific">Arundinibacter roseus</name>
    <dbReference type="NCBI Taxonomy" id="2070510"/>
    <lineage>
        <taxon>Bacteria</taxon>
        <taxon>Pseudomonadati</taxon>
        <taxon>Bacteroidota</taxon>
        <taxon>Cytophagia</taxon>
        <taxon>Cytophagales</taxon>
        <taxon>Spirosomataceae</taxon>
        <taxon>Arundinibacter</taxon>
    </lineage>
</organism>
<evidence type="ECO:0000313" key="2">
    <source>
        <dbReference type="EMBL" id="TDB68960.1"/>
    </source>
</evidence>
<dbReference type="EMBL" id="SMJU01000001">
    <property type="protein sequence ID" value="TDB68960.1"/>
    <property type="molecule type" value="Genomic_DNA"/>
</dbReference>
<sequence length="437" mass="50067">MNRTISLVIITTVLCVFAGTLSYFICNIPSYDDYAATLIFIKNHYYQNPDTAEKIRALLIPHGEHYILLSRGSAALFYTIFGTINFSALVWYQNIYLLAIFVLILFIIKNQRISYFPVLVPITLFLFNLSHWQVALYYWGGIQYYAVFFFSFLSLFLLHISVTKPSHFYFFGALFFAAIALVSFGNGILVLPLGFFFLAVKNKRSYLTVWTLFSLLGVIFFLSGFHGSFSNKPPFNPFWMAKLLFTFLGSFLYVNPAAQFWSHANIVLCFVAGLGVFGFWLMLLFKGYAFKNPFLYCLLSLPILTGILIAMARYDSKAAGGIAPRYMFFSACLPIFLLLIFQDIKKTKFPVILPTLSLIMLLWMLSFVNNWRDIQRNNREISQTLEQWLENPATPLVYYNPDPRYAEALQWALEHGVYSYSPAGQPSGTIRLSQSPP</sequence>
<proteinExistence type="predicted"/>
<evidence type="ECO:0000313" key="3">
    <source>
        <dbReference type="Proteomes" id="UP000295706"/>
    </source>
</evidence>
<protein>
    <recommendedName>
        <fullName evidence="4">Glycosyltransferase RgtA/B/C/D-like domain-containing protein</fullName>
    </recommendedName>
</protein>
<keyword evidence="1" id="KW-1133">Transmembrane helix</keyword>
<feature type="transmembrane region" description="Helical" evidence="1">
    <location>
        <begin position="237"/>
        <end position="254"/>
    </location>
</feature>
<keyword evidence="1" id="KW-0812">Transmembrane</keyword>
<feature type="transmembrane region" description="Helical" evidence="1">
    <location>
        <begin position="115"/>
        <end position="136"/>
    </location>
</feature>
<feature type="transmembrane region" description="Helical" evidence="1">
    <location>
        <begin position="351"/>
        <end position="371"/>
    </location>
</feature>
<dbReference type="AlphaFoldDB" id="A0A4R4KKY2"/>
<keyword evidence="3" id="KW-1185">Reference proteome</keyword>
<accession>A0A4R4KKY2</accession>
<feature type="transmembrane region" description="Helical" evidence="1">
    <location>
        <begin position="326"/>
        <end position="344"/>
    </location>
</feature>
<dbReference type="OrthoDB" id="951280at2"/>
<evidence type="ECO:0008006" key="4">
    <source>
        <dbReference type="Google" id="ProtNLM"/>
    </source>
</evidence>
<feature type="transmembrane region" description="Helical" evidence="1">
    <location>
        <begin position="169"/>
        <end position="200"/>
    </location>
</feature>
<comment type="caution">
    <text evidence="2">The sequence shown here is derived from an EMBL/GenBank/DDBJ whole genome shotgun (WGS) entry which is preliminary data.</text>
</comment>
<dbReference type="RefSeq" id="WP_132113578.1">
    <property type="nucleotide sequence ID" value="NZ_SMJU01000001.1"/>
</dbReference>
<name>A0A4R4KKY2_9BACT</name>
<keyword evidence="1" id="KW-0472">Membrane</keyword>
<gene>
    <name evidence="2" type="ORF">EZE20_01070</name>
</gene>
<feature type="transmembrane region" description="Helical" evidence="1">
    <location>
        <begin position="260"/>
        <end position="282"/>
    </location>
</feature>
<feature type="transmembrane region" description="Helical" evidence="1">
    <location>
        <begin position="294"/>
        <end position="314"/>
    </location>
</feature>
<feature type="transmembrane region" description="Helical" evidence="1">
    <location>
        <begin position="206"/>
        <end position="225"/>
    </location>
</feature>
<feature type="transmembrane region" description="Helical" evidence="1">
    <location>
        <begin position="142"/>
        <end position="162"/>
    </location>
</feature>
<feature type="transmembrane region" description="Helical" evidence="1">
    <location>
        <begin position="90"/>
        <end position="108"/>
    </location>
</feature>
<dbReference type="Proteomes" id="UP000295706">
    <property type="component" value="Unassembled WGS sequence"/>
</dbReference>
<reference evidence="2 3" key="1">
    <citation type="submission" date="2019-02" db="EMBL/GenBank/DDBJ databases">
        <title>Arundinibacter roseus gen. nov., sp. nov., a new member of the family Cytophagaceae.</title>
        <authorList>
            <person name="Szuroczki S."/>
            <person name="Khayer B."/>
            <person name="Sproer C."/>
            <person name="Toumi M."/>
            <person name="Szabo A."/>
            <person name="Felfoldi T."/>
            <person name="Schumann P."/>
            <person name="Toth E."/>
        </authorList>
    </citation>
    <scope>NUCLEOTIDE SEQUENCE [LARGE SCALE GENOMIC DNA]</scope>
    <source>
        <strain evidence="2 3">DMA-k-7a</strain>
    </source>
</reference>
<evidence type="ECO:0000256" key="1">
    <source>
        <dbReference type="SAM" id="Phobius"/>
    </source>
</evidence>